<comment type="caution">
    <text evidence="1">The sequence shown here is derived from an EMBL/GenBank/DDBJ whole genome shotgun (WGS) entry which is preliminary data.</text>
</comment>
<sequence>MMLEWYDRPFIPPPFIILAHVYRIVRNEIKKKNKWKSTNADFKLNHDPGLLKQLIKLEKKHAKDYVAQAKSCAFLKAGNVFISMSDEFQSVGAADLSEQPPYDTVLVLGTTSRAELL</sequence>
<evidence type="ECO:0000313" key="1">
    <source>
        <dbReference type="EMBL" id="KAH3850845.1"/>
    </source>
</evidence>
<reference evidence="1" key="2">
    <citation type="submission" date="2020-11" db="EMBL/GenBank/DDBJ databases">
        <authorList>
            <person name="McCartney M.A."/>
            <person name="Auch B."/>
            <person name="Kono T."/>
            <person name="Mallez S."/>
            <person name="Becker A."/>
            <person name="Gohl D.M."/>
            <person name="Silverstein K.A.T."/>
            <person name="Koren S."/>
            <person name="Bechman K.B."/>
            <person name="Herman A."/>
            <person name="Abrahante J.E."/>
            <person name="Garbe J."/>
        </authorList>
    </citation>
    <scope>NUCLEOTIDE SEQUENCE</scope>
    <source>
        <strain evidence="1">Duluth1</strain>
        <tissue evidence="1">Whole animal</tissue>
    </source>
</reference>
<name>A0A9D4R2F5_DREPO</name>
<organism evidence="1 2">
    <name type="scientific">Dreissena polymorpha</name>
    <name type="common">Zebra mussel</name>
    <name type="synonym">Mytilus polymorpha</name>
    <dbReference type="NCBI Taxonomy" id="45954"/>
    <lineage>
        <taxon>Eukaryota</taxon>
        <taxon>Metazoa</taxon>
        <taxon>Spiralia</taxon>
        <taxon>Lophotrochozoa</taxon>
        <taxon>Mollusca</taxon>
        <taxon>Bivalvia</taxon>
        <taxon>Autobranchia</taxon>
        <taxon>Heteroconchia</taxon>
        <taxon>Euheterodonta</taxon>
        <taxon>Imparidentia</taxon>
        <taxon>Neoheterodontei</taxon>
        <taxon>Myida</taxon>
        <taxon>Dreissenoidea</taxon>
        <taxon>Dreissenidae</taxon>
        <taxon>Dreissena</taxon>
    </lineage>
</organism>
<proteinExistence type="predicted"/>
<evidence type="ECO:0000313" key="2">
    <source>
        <dbReference type="Proteomes" id="UP000828390"/>
    </source>
</evidence>
<dbReference type="EMBL" id="JAIWYP010000003">
    <property type="protein sequence ID" value="KAH3850845.1"/>
    <property type="molecule type" value="Genomic_DNA"/>
</dbReference>
<dbReference type="Proteomes" id="UP000828390">
    <property type="component" value="Unassembled WGS sequence"/>
</dbReference>
<protein>
    <submittedName>
        <fullName evidence="1">Uncharacterized protein</fullName>
    </submittedName>
</protein>
<dbReference type="AlphaFoldDB" id="A0A9D4R2F5"/>
<gene>
    <name evidence="1" type="ORF">DPMN_093320</name>
</gene>
<reference evidence="1" key="1">
    <citation type="journal article" date="2019" name="bioRxiv">
        <title>The Genome of the Zebra Mussel, Dreissena polymorpha: A Resource for Invasive Species Research.</title>
        <authorList>
            <person name="McCartney M.A."/>
            <person name="Auch B."/>
            <person name="Kono T."/>
            <person name="Mallez S."/>
            <person name="Zhang Y."/>
            <person name="Obille A."/>
            <person name="Becker A."/>
            <person name="Abrahante J.E."/>
            <person name="Garbe J."/>
            <person name="Badalamenti J.P."/>
            <person name="Herman A."/>
            <person name="Mangelson H."/>
            <person name="Liachko I."/>
            <person name="Sullivan S."/>
            <person name="Sone E.D."/>
            <person name="Koren S."/>
            <person name="Silverstein K.A.T."/>
            <person name="Beckman K.B."/>
            <person name="Gohl D.M."/>
        </authorList>
    </citation>
    <scope>NUCLEOTIDE SEQUENCE</scope>
    <source>
        <strain evidence="1">Duluth1</strain>
        <tissue evidence="1">Whole animal</tissue>
    </source>
</reference>
<accession>A0A9D4R2F5</accession>
<keyword evidence="2" id="KW-1185">Reference proteome</keyword>